<keyword evidence="3" id="KW-1185">Reference proteome</keyword>
<protein>
    <submittedName>
        <fullName evidence="2">Effector-binding domain-containing protein</fullName>
    </submittedName>
</protein>
<sequence length="180" mass="20108">MSFSCVAGLPRMSTPRNALSDPRVVERPDQPYAGITERVTMRTINRIADRMPEIFGWLAERDVAPASAPFFRYHVIDMERELEVEVGVPVAVPIADDGPVRAGVLPAGKYVTLTHVGHPDQLVDVTARLLAWAAHQGLAFDVEESERGDRWGSRLEIWHTNPAEQPDPSKWETELAFRLA</sequence>
<dbReference type="Proteomes" id="UP000198983">
    <property type="component" value="Chromosome I"/>
</dbReference>
<proteinExistence type="predicted"/>
<dbReference type="SMART" id="SM00871">
    <property type="entry name" value="AraC_E_bind"/>
    <property type="match status" value="1"/>
</dbReference>
<dbReference type="EMBL" id="LT629732">
    <property type="protein sequence ID" value="SDT23131.1"/>
    <property type="molecule type" value="Genomic_DNA"/>
</dbReference>
<name>A0A1H1YP27_9ACTN</name>
<dbReference type="Gene3D" id="3.20.80.10">
    <property type="entry name" value="Regulatory factor, effector binding domain"/>
    <property type="match status" value="1"/>
</dbReference>
<feature type="domain" description="AraC effector-binding" evidence="1">
    <location>
        <begin position="20"/>
        <end position="180"/>
    </location>
</feature>
<dbReference type="Pfam" id="PF06445">
    <property type="entry name" value="GyrI-like"/>
    <property type="match status" value="1"/>
</dbReference>
<dbReference type="AlphaFoldDB" id="A0A1H1YP27"/>
<evidence type="ECO:0000313" key="3">
    <source>
        <dbReference type="Proteomes" id="UP000198983"/>
    </source>
</evidence>
<dbReference type="InterPro" id="IPR010499">
    <property type="entry name" value="AraC_E-bd"/>
</dbReference>
<dbReference type="InterPro" id="IPR011256">
    <property type="entry name" value="Reg_factor_effector_dom_sf"/>
</dbReference>
<dbReference type="SUPFAM" id="SSF55136">
    <property type="entry name" value="Probable bacterial effector-binding domain"/>
    <property type="match status" value="1"/>
</dbReference>
<organism evidence="2 3">
    <name type="scientific">Actinopolymorpha singaporensis</name>
    <dbReference type="NCBI Taxonomy" id="117157"/>
    <lineage>
        <taxon>Bacteria</taxon>
        <taxon>Bacillati</taxon>
        <taxon>Actinomycetota</taxon>
        <taxon>Actinomycetes</taxon>
        <taxon>Propionibacteriales</taxon>
        <taxon>Actinopolymorphaceae</taxon>
        <taxon>Actinopolymorpha</taxon>
    </lineage>
</organism>
<accession>A0A1H1YP27</accession>
<dbReference type="STRING" id="117157.SAMN04489717_5607"/>
<reference evidence="2 3" key="1">
    <citation type="submission" date="2016-10" db="EMBL/GenBank/DDBJ databases">
        <authorList>
            <person name="de Groot N.N."/>
        </authorList>
    </citation>
    <scope>NUCLEOTIDE SEQUENCE [LARGE SCALE GENOMIC DNA]</scope>
    <source>
        <strain evidence="2 3">DSM 22024</strain>
    </source>
</reference>
<dbReference type="InterPro" id="IPR029442">
    <property type="entry name" value="GyrI-like"/>
</dbReference>
<evidence type="ECO:0000313" key="2">
    <source>
        <dbReference type="EMBL" id="SDT23131.1"/>
    </source>
</evidence>
<gene>
    <name evidence="2" type="ORF">SAMN04489717_5607</name>
</gene>
<evidence type="ECO:0000259" key="1">
    <source>
        <dbReference type="SMART" id="SM00871"/>
    </source>
</evidence>